<dbReference type="Pfam" id="PF03006">
    <property type="entry name" value="HlyIII"/>
    <property type="match status" value="1"/>
</dbReference>
<keyword evidence="2" id="KW-1003">Cell membrane</keyword>
<dbReference type="InterPro" id="IPR004254">
    <property type="entry name" value="AdipoR/HlyIII-related"/>
</dbReference>
<dbReference type="EMBL" id="UOFI01000150">
    <property type="protein sequence ID" value="VAW69261.1"/>
    <property type="molecule type" value="Genomic_DNA"/>
</dbReference>
<name>A0A3B0XNY7_9ZZZZ</name>
<dbReference type="GO" id="GO:0005886">
    <property type="term" value="C:plasma membrane"/>
    <property type="evidence" value="ECO:0007669"/>
    <property type="project" value="UniProtKB-SubCell"/>
</dbReference>
<reference evidence="7" key="1">
    <citation type="submission" date="2018-06" db="EMBL/GenBank/DDBJ databases">
        <authorList>
            <person name="Zhirakovskaya E."/>
        </authorList>
    </citation>
    <scope>NUCLEOTIDE SEQUENCE</scope>
</reference>
<keyword evidence="3 6" id="KW-0812">Transmembrane</keyword>
<evidence type="ECO:0000256" key="3">
    <source>
        <dbReference type="ARBA" id="ARBA00022692"/>
    </source>
</evidence>
<dbReference type="InterPro" id="IPR005744">
    <property type="entry name" value="Hy-lIII"/>
</dbReference>
<comment type="subcellular location">
    <subcellularLocation>
        <location evidence="1">Cell membrane</location>
        <topology evidence="1">Multi-pass membrane protein</topology>
    </subcellularLocation>
</comment>
<feature type="transmembrane region" description="Helical" evidence="6">
    <location>
        <begin position="196"/>
        <end position="214"/>
    </location>
</feature>
<feature type="transmembrane region" description="Helical" evidence="6">
    <location>
        <begin position="83"/>
        <end position="101"/>
    </location>
</feature>
<feature type="transmembrane region" description="Helical" evidence="6">
    <location>
        <begin position="21"/>
        <end position="41"/>
    </location>
</feature>
<feature type="transmembrane region" description="Helical" evidence="6">
    <location>
        <begin position="137"/>
        <end position="157"/>
    </location>
</feature>
<feature type="transmembrane region" description="Helical" evidence="6">
    <location>
        <begin position="107"/>
        <end position="125"/>
    </location>
</feature>
<feature type="transmembrane region" description="Helical" evidence="6">
    <location>
        <begin position="163"/>
        <end position="184"/>
    </location>
</feature>
<evidence type="ECO:0000256" key="6">
    <source>
        <dbReference type="SAM" id="Phobius"/>
    </source>
</evidence>
<organism evidence="7">
    <name type="scientific">hydrothermal vent metagenome</name>
    <dbReference type="NCBI Taxonomy" id="652676"/>
    <lineage>
        <taxon>unclassified sequences</taxon>
        <taxon>metagenomes</taxon>
        <taxon>ecological metagenomes</taxon>
    </lineage>
</organism>
<dbReference type="PANTHER" id="PTHR20855:SF3">
    <property type="entry name" value="LD03007P"/>
    <property type="match status" value="1"/>
</dbReference>
<evidence type="ECO:0000313" key="7">
    <source>
        <dbReference type="EMBL" id="VAW69261.1"/>
    </source>
</evidence>
<evidence type="ECO:0000256" key="4">
    <source>
        <dbReference type="ARBA" id="ARBA00022989"/>
    </source>
</evidence>
<evidence type="ECO:0000256" key="5">
    <source>
        <dbReference type="ARBA" id="ARBA00023136"/>
    </source>
</evidence>
<dbReference type="NCBIfam" id="TIGR01065">
    <property type="entry name" value="hlyIII"/>
    <property type="match status" value="1"/>
</dbReference>
<evidence type="ECO:0000256" key="1">
    <source>
        <dbReference type="ARBA" id="ARBA00004651"/>
    </source>
</evidence>
<protein>
    <submittedName>
        <fullName evidence="7">FIG01964566: Predicted membrane protein, hemolysin III homolog</fullName>
    </submittedName>
</protein>
<gene>
    <name evidence="7" type="ORF">MNBD_GAMMA09-3700</name>
</gene>
<keyword evidence="5 6" id="KW-0472">Membrane</keyword>
<dbReference type="AlphaFoldDB" id="A0A3B0XNY7"/>
<proteinExistence type="predicted"/>
<keyword evidence="4 6" id="KW-1133">Transmembrane helix</keyword>
<evidence type="ECO:0000256" key="2">
    <source>
        <dbReference type="ARBA" id="ARBA00022475"/>
    </source>
</evidence>
<feature type="transmembrane region" description="Helical" evidence="6">
    <location>
        <begin position="53"/>
        <end position="71"/>
    </location>
</feature>
<accession>A0A3B0XNY7</accession>
<dbReference type="GO" id="GO:0140911">
    <property type="term" value="F:pore-forming activity"/>
    <property type="evidence" value="ECO:0007669"/>
    <property type="project" value="InterPro"/>
</dbReference>
<dbReference type="PANTHER" id="PTHR20855">
    <property type="entry name" value="ADIPOR/PROGESTIN RECEPTOR-RELATED"/>
    <property type="match status" value="1"/>
</dbReference>
<sequence length="215" mass="23603">MSKFVDAPYSVAEEMANTLTHGLGMLLSLAGLVILVVFSSTKGDVWHITSSSIFGATLVLLYAASALYHGIPHPPSKALLQKLDHAAIYLLIAGTYTPFLLVSLQGIWGWSLLGVIWSLALVGVIMEFVNWKPFERLSLALYLGMGWIIVIAVQPMLDNVATGGLALLVLGGLSYTFGVIFYVWEKLPYNHAIWHLFVLAGSVFHYFSILFYVIP</sequence>